<dbReference type="PROSITE" id="PS51918">
    <property type="entry name" value="RADICAL_SAM"/>
    <property type="match status" value="1"/>
</dbReference>
<dbReference type="Gene3D" id="3.20.20.70">
    <property type="entry name" value="Aldolase class I"/>
    <property type="match status" value="1"/>
</dbReference>
<dbReference type="NCBIfam" id="TIGR04337">
    <property type="entry name" value="AmmeMemoSam_rS"/>
    <property type="match status" value="1"/>
</dbReference>
<gene>
    <name evidence="8" type="primary">amrS</name>
    <name evidence="8" type="ORF">COS18_02210</name>
</gene>
<evidence type="ECO:0000256" key="5">
    <source>
        <dbReference type="ARBA" id="ARBA00023014"/>
    </source>
</evidence>
<name>A0A2M7DPJ8_9BACT</name>
<dbReference type="SUPFAM" id="SSF102114">
    <property type="entry name" value="Radical SAM enzymes"/>
    <property type="match status" value="1"/>
</dbReference>
<feature type="binding site" evidence="6">
    <location>
        <position position="89"/>
    </location>
    <ligand>
        <name>[4Fe-4S] cluster</name>
        <dbReference type="ChEBI" id="CHEBI:49883"/>
        <note>4Fe-4S-S-AdoMet</note>
    </ligand>
</feature>
<keyword evidence="2 6" id="KW-0949">S-adenosyl-L-methionine</keyword>
<dbReference type="InterPro" id="IPR034457">
    <property type="entry name" value="Organic_radical-activating"/>
</dbReference>
<protein>
    <submittedName>
        <fullName evidence="8">AmmeMemoRadiSam system radical SAM enzyme</fullName>
    </submittedName>
</protein>
<dbReference type="PIRSF" id="PIRSF004869">
    <property type="entry name" value="PflX_prd"/>
    <property type="match status" value="1"/>
</dbReference>
<reference evidence="9" key="1">
    <citation type="submission" date="2017-09" db="EMBL/GenBank/DDBJ databases">
        <title>Depth-based differentiation of microbial function through sediment-hosted aquifers and enrichment of novel symbionts in the deep terrestrial subsurface.</title>
        <authorList>
            <person name="Probst A.J."/>
            <person name="Ladd B."/>
            <person name="Jarett J.K."/>
            <person name="Geller-Mcgrath D.E."/>
            <person name="Sieber C.M.K."/>
            <person name="Emerson J.B."/>
            <person name="Anantharaman K."/>
            <person name="Thomas B.C."/>
            <person name="Malmstrom R."/>
            <person name="Stieglmeier M."/>
            <person name="Klingl A."/>
            <person name="Woyke T."/>
            <person name="Ryan C.M."/>
            <person name="Banfield J.F."/>
        </authorList>
    </citation>
    <scope>NUCLEOTIDE SEQUENCE [LARGE SCALE GENOMIC DNA]</scope>
</reference>
<sequence length="338" mass="38700">MQEAKFYQKKENNIVQCRLCSHFCLIADNKFGLCRTRKNIAGKLYSLIYAKPAAINIDPIEKKPFFHFMPGTLSYSIGTLGCNFACANCLNWNITQIKNLAKNLENTTPINPEKIISEAIYNDCRSIAYTYNEPTIWTEYALDIMKLAHDKNIKNVWVSNGYMSQECSQSIIPYLDAINIDLKSMDEKFYKNNCRAKLGPVLENLKFFKKEQVHLEVTTLIIPSLSSDLKMLKEAAEFIASELDTDTPWHISKFSPDLSWKLKELATTGDDLIYQAYEIGKDAGLRYVYVGNIPGDQKENTYCPKCGESVINRFGYHIERFDKHGNCPQCDKNLDIIE</sequence>
<evidence type="ECO:0000256" key="1">
    <source>
        <dbReference type="ARBA" id="ARBA00022485"/>
    </source>
</evidence>
<feature type="binding site" evidence="6">
    <location>
        <position position="82"/>
    </location>
    <ligand>
        <name>[4Fe-4S] cluster</name>
        <dbReference type="ChEBI" id="CHEBI:49883"/>
        <note>4Fe-4S-S-AdoMet</note>
    </ligand>
</feature>
<dbReference type="InterPro" id="IPR016431">
    <property type="entry name" value="Pyrv-formate_lyase-activ_prd"/>
</dbReference>
<dbReference type="InterPro" id="IPR058240">
    <property type="entry name" value="rSAM_sf"/>
</dbReference>
<feature type="domain" description="Radical SAM core" evidence="7">
    <location>
        <begin position="67"/>
        <end position="282"/>
    </location>
</feature>
<comment type="caution">
    <text evidence="8">The sequence shown here is derived from an EMBL/GenBank/DDBJ whole genome shotgun (WGS) entry which is preliminary data.</text>
</comment>
<keyword evidence="3 6" id="KW-0479">Metal-binding</keyword>
<keyword evidence="5 6" id="KW-0411">Iron-sulfur</keyword>
<keyword evidence="1" id="KW-0004">4Fe-4S</keyword>
<evidence type="ECO:0000256" key="6">
    <source>
        <dbReference type="PIRSR" id="PIRSR004869-50"/>
    </source>
</evidence>
<dbReference type="Pfam" id="PF04055">
    <property type="entry name" value="Radical_SAM"/>
    <property type="match status" value="1"/>
</dbReference>
<accession>A0A2M7DPJ8</accession>
<dbReference type="InterPro" id="IPR007197">
    <property type="entry name" value="rSAM"/>
</dbReference>
<dbReference type="InterPro" id="IPR013785">
    <property type="entry name" value="Aldolase_TIM"/>
</dbReference>
<dbReference type="GO" id="GO:0051539">
    <property type="term" value="F:4 iron, 4 sulfur cluster binding"/>
    <property type="evidence" value="ECO:0007669"/>
    <property type="project" value="UniProtKB-KW"/>
</dbReference>
<dbReference type="PANTHER" id="PTHR30352:SF5">
    <property type="entry name" value="PYRUVATE FORMATE-LYASE 1-ACTIVATING ENZYME"/>
    <property type="match status" value="1"/>
</dbReference>
<proteinExistence type="predicted"/>
<dbReference type="SFLD" id="SFLDG01101">
    <property type="entry name" value="Uncharacterised_Radical_SAM_Su"/>
    <property type="match status" value="1"/>
</dbReference>
<dbReference type="InterPro" id="IPR027596">
    <property type="entry name" value="AmmeMemoSam_rS"/>
</dbReference>
<evidence type="ECO:0000256" key="3">
    <source>
        <dbReference type="ARBA" id="ARBA00022723"/>
    </source>
</evidence>
<evidence type="ECO:0000313" key="8">
    <source>
        <dbReference type="EMBL" id="PIV51692.1"/>
    </source>
</evidence>
<evidence type="ECO:0000313" key="9">
    <source>
        <dbReference type="Proteomes" id="UP000228896"/>
    </source>
</evidence>
<dbReference type="PANTHER" id="PTHR30352">
    <property type="entry name" value="PYRUVATE FORMATE-LYASE-ACTIVATING ENZYME"/>
    <property type="match status" value="1"/>
</dbReference>
<dbReference type="GO" id="GO:0003824">
    <property type="term" value="F:catalytic activity"/>
    <property type="evidence" value="ECO:0007669"/>
    <property type="project" value="InterPro"/>
</dbReference>
<dbReference type="SFLD" id="SFLDS00029">
    <property type="entry name" value="Radical_SAM"/>
    <property type="match status" value="1"/>
</dbReference>
<dbReference type="EMBL" id="PETS01000050">
    <property type="protein sequence ID" value="PIV51692.1"/>
    <property type="molecule type" value="Genomic_DNA"/>
</dbReference>
<dbReference type="AlphaFoldDB" id="A0A2M7DPJ8"/>
<organism evidence="8 9">
    <name type="scientific">Candidatus Falkowbacteria bacterium CG02_land_8_20_14_3_00_36_14</name>
    <dbReference type="NCBI Taxonomy" id="1974560"/>
    <lineage>
        <taxon>Bacteria</taxon>
        <taxon>Candidatus Falkowiibacteriota</taxon>
    </lineage>
</organism>
<evidence type="ECO:0000256" key="4">
    <source>
        <dbReference type="ARBA" id="ARBA00023004"/>
    </source>
</evidence>
<evidence type="ECO:0000256" key="2">
    <source>
        <dbReference type="ARBA" id="ARBA00022691"/>
    </source>
</evidence>
<comment type="cofactor">
    <cofactor evidence="6">
        <name>[4Fe-4S] cluster</name>
        <dbReference type="ChEBI" id="CHEBI:49883"/>
    </cofactor>
    <text evidence="6">Binds 1 [4Fe-4S] cluster. The cluster is coordinated with 3 cysteines and an exchangeable S-adenosyl-L-methionine.</text>
</comment>
<dbReference type="Proteomes" id="UP000228896">
    <property type="component" value="Unassembled WGS sequence"/>
</dbReference>
<keyword evidence="4 6" id="KW-0408">Iron</keyword>
<dbReference type="GO" id="GO:0046872">
    <property type="term" value="F:metal ion binding"/>
    <property type="evidence" value="ECO:0007669"/>
    <property type="project" value="UniProtKB-KW"/>
</dbReference>
<feature type="binding site" evidence="6">
    <location>
        <position position="86"/>
    </location>
    <ligand>
        <name>[4Fe-4S] cluster</name>
        <dbReference type="ChEBI" id="CHEBI:49883"/>
        <note>4Fe-4S-S-AdoMet</note>
    </ligand>
</feature>
<evidence type="ECO:0000259" key="7">
    <source>
        <dbReference type="PROSITE" id="PS51918"/>
    </source>
</evidence>